<dbReference type="InterPro" id="IPR011611">
    <property type="entry name" value="PfkB_dom"/>
</dbReference>
<dbReference type="EC" id="2.7.1.144" evidence="4"/>
<dbReference type="AlphaFoldDB" id="A0A380ENJ4"/>
<organism evidence="4 5">
    <name type="scientific">Staphylococcus aureus</name>
    <dbReference type="NCBI Taxonomy" id="1280"/>
    <lineage>
        <taxon>Bacteria</taxon>
        <taxon>Bacillati</taxon>
        <taxon>Bacillota</taxon>
        <taxon>Bacilli</taxon>
        <taxon>Bacillales</taxon>
        <taxon>Staphylococcaceae</taxon>
        <taxon>Staphylococcus</taxon>
    </lineage>
</organism>
<dbReference type="GO" id="GO:0008443">
    <property type="term" value="F:phosphofructokinase activity"/>
    <property type="evidence" value="ECO:0007669"/>
    <property type="project" value="TreeGrafter"/>
</dbReference>
<dbReference type="Pfam" id="PF00294">
    <property type="entry name" value="PfkB"/>
    <property type="match status" value="1"/>
</dbReference>
<evidence type="ECO:0000313" key="4">
    <source>
        <dbReference type="EMBL" id="SUL37459.1"/>
    </source>
</evidence>
<feature type="domain" description="Carbohydrate kinase PfkB" evidence="3">
    <location>
        <begin position="6"/>
        <end position="84"/>
    </location>
</feature>
<evidence type="ECO:0000256" key="2">
    <source>
        <dbReference type="ARBA" id="ARBA00022777"/>
    </source>
</evidence>
<dbReference type="EMBL" id="UHBY01000003">
    <property type="protein sequence ID" value="SUL37459.1"/>
    <property type="molecule type" value="Genomic_DNA"/>
</dbReference>
<dbReference type="PANTHER" id="PTHR46566:SF5">
    <property type="entry name" value="1-PHOSPHOFRUCTOKINASE"/>
    <property type="match status" value="1"/>
</dbReference>
<dbReference type="Gene3D" id="3.40.1190.20">
    <property type="match status" value="1"/>
</dbReference>
<dbReference type="InterPro" id="IPR002173">
    <property type="entry name" value="Carboh/pur_kinase_PfkB_CS"/>
</dbReference>
<keyword evidence="2 4" id="KW-0418">Kinase</keyword>
<dbReference type="GO" id="GO:0005829">
    <property type="term" value="C:cytosol"/>
    <property type="evidence" value="ECO:0007669"/>
    <property type="project" value="TreeGrafter"/>
</dbReference>
<evidence type="ECO:0000259" key="3">
    <source>
        <dbReference type="Pfam" id="PF00294"/>
    </source>
</evidence>
<proteinExistence type="predicted"/>
<dbReference type="SUPFAM" id="SSF53613">
    <property type="entry name" value="Ribokinase-like"/>
    <property type="match status" value="1"/>
</dbReference>
<gene>
    <name evidence="4" type="primary">lacC_2</name>
    <name evidence="4" type="ORF">NCTC10702_03470</name>
</gene>
<dbReference type="GO" id="GO:0009024">
    <property type="term" value="F:tagatose-6-phosphate kinase activity"/>
    <property type="evidence" value="ECO:0007669"/>
    <property type="project" value="UniProtKB-EC"/>
</dbReference>
<name>A0A380ENJ4_STAAU</name>
<dbReference type="PROSITE" id="PS00583">
    <property type="entry name" value="PFKB_KINASES_1"/>
    <property type="match status" value="1"/>
</dbReference>
<protein>
    <submittedName>
        <fullName evidence="4">Tagatose-6-phosphate kinase</fullName>
        <ecNumber evidence="4">2.7.1.144</ecNumber>
    </submittedName>
</protein>
<dbReference type="Proteomes" id="UP000254116">
    <property type="component" value="Unassembled WGS sequence"/>
</dbReference>
<accession>A0A380ENJ4</accession>
<evidence type="ECO:0000256" key="1">
    <source>
        <dbReference type="ARBA" id="ARBA00022679"/>
    </source>
</evidence>
<keyword evidence="1 4" id="KW-0808">Transferase</keyword>
<dbReference type="InterPro" id="IPR029056">
    <property type="entry name" value="Ribokinase-like"/>
</dbReference>
<sequence length="85" mass="9078">MILTLTLNPSVDISYPLTALKLDDVNRVQEVSKTAGGKGLNVTRVLAQVGEPVLASGFIGGELGQFIAKKLDHADIKHAFYNIKG</sequence>
<dbReference type="PANTHER" id="PTHR46566">
    <property type="entry name" value="1-PHOSPHOFRUCTOKINASE-RELATED"/>
    <property type="match status" value="1"/>
</dbReference>
<reference evidence="4 5" key="1">
    <citation type="submission" date="2018-06" db="EMBL/GenBank/DDBJ databases">
        <authorList>
            <consortium name="Pathogen Informatics"/>
            <person name="Doyle S."/>
        </authorList>
    </citation>
    <scope>NUCLEOTIDE SEQUENCE [LARGE SCALE GENOMIC DNA]</scope>
    <source>
        <strain evidence="4 5">NCTC10702</strain>
    </source>
</reference>
<evidence type="ECO:0000313" key="5">
    <source>
        <dbReference type="Proteomes" id="UP000254116"/>
    </source>
</evidence>